<reference evidence="7 8" key="1">
    <citation type="submission" date="2013-05" db="EMBL/GenBank/DDBJ databases">
        <title>Draft genome of the parasitic nematode Anyclostoma ceylanicum.</title>
        <authorList>
            <person name="Mitreva M."/>
        </authorList>
    </citation>
    <scope>NUCLEOTIDE SEQUENCE [LARGE SCALE GENOMIC DNA]</scope>
</reference>
<evidence type="ECO:0000256" key="5">
    <source>
        <dbReference type="ARBA" id="ARBA00023157"/>
    </source>
</evidence>
<keyword evidence="3" id="KW-0732">Signal</keyword>
<protein>
    <recommendedName>
        <fullName evidence="2">acid phosphatase</fullName>
        <ecNumber evidence="2">3.1.3.2</ecNumber>
    </recommendedName>
</protein>
<evidence type="ECO:0000256" key="3">
    <source>
        <dbReference type="ARBA" id="ARBA00022729"/>
    </source>
</evidence>
<dbReference type="InterPro" id="IPR029033">
    <property type="entry name" value="His_PPase_superfam"/>
</dbReference>
<dbReference type="EMBL" id="KE124926">
    <property type="protein sequence ID" value="EPB74837.1"/>
    <property type="molecule type" value="Genomic_DNA"/>
</dbReference>
<dbReference type="Proteomes" id="UP000054495">
    <property type="component" value="Unassembled WGS sequence"/>
</dbReference>
<keyword evidence="5" id="KW-1015">Disulfide bond</keyword>
<dbReference type="Gene3D" id="3.40.50.1240">
    <property type="entry name" value="Phosphoglycerate mutase-like"/>
    <property type="match status" value="2"/>
</dbReference>
<evidence type="ECO:0000256" key="2">
    <source>
        <dbReference type="ARBA" id="ARBA00012646"/>
    </source>
</evidence>
<sequence length="288" mass="32908">MAFRSDNYAERLFQHGARAPLAQFSDNTTKAKFPNGLGELTAVYFRSRAINRCLMSALAVGSAMFSTETKPAMNAVSVYSYEKDEEGPLYDAFVYECLGLKSSYFSDTGSFAKAEALVTEDKNGLHKDNTEFQKNKDELYKMYRKVSRSCECKTLRDQRQEYDAHGSIKKRKFTAYSVEDWLMQAFLHAIGADKVLGEKIPDYNSMIIIELKKAPEWSIQTYVSGIFPIKVFYKKDRNQGSVDITQSVRRCTSSPCPLEFFLWCCDDYITEDVGKACAEPYNQNQYNH</sequence>
<dbReference type="PANTHER" id="PTHR11567">
    <property type="entry name" value="ACID PHOSPHATASE-RELATED"/>
    <property type="match status" value="1"/>
</dbReference>
<evidence type="ECO:0000313" key="7">
    <source>
        <dbReference type="EMBL" id="EPB74837.1"/>
    </source>
</evidence>
<accession>A0A0D6M4L2</accession>
<evidence type="ECO:0000256" key="6">
    <source>
        <dbReference type="ARBA" id="ARBA00023180"/>
    </source>
</evidence>
<dbReference type="SUPFAM" id="SSF53254">
    <property type="entry name" value="Phosphoglycerate mutase-like"/>
    <property type="match status" value="1"/>
</dbReference>
<keyword evidence="8" id="KW-1185">Reference proteome</keyword>
<dbReference type="InterPro" id="IPR050645">
    <property type="entry name" value="Histidine_acid_phosphatase"/>
</dbReference>
<dbReference type="EC" id="3.1.3.2" evidence="2"/>
<evidence type="ECO:0000256" key="4">
    <source>
        <dbReference type="ARBA" id="ARBA00022801"/>
    </source>
</evidence>
<evidence type="ECO:0000256" key="1">
    <source>
        <dbReference type="ARBA" id="ARBA00000032"/>
    </source>
</evidence>
<proteinExistence type="predicted"/>
<organism evidence="7 8">
    <name type="scientific">Ancylostoma ceylanicum</name>
    <dbReference type="NCBI Taxonomy" id="53326"/>
    <lineage>
        <taxon>Eukaryota</taxon>
        <taxon>Metazoa</taxon>
        <taxon>Ecdysozoa</taxon>
        <taxon>Nematoda</taxon>
        <taxon>Chromadorea</taxon>
        <taxon>Rhabditida</taxon>
        <taxon>Rhabditina</taxon>
        <taxon>Rhabditomorpha</taxon>
        <taxon>Strongyloidea</taxon>
        <taxon>Ancylostomatidae</taxon>
        <taxon>Ancylostomatinae</taxon>
        <taxon>Ancylostoma</taxon>
    </lineage>
</organism>
<dbReference type="GO" id="GO:0003993">
    <property type="term" value="F:acid phosphatase activity"/>
    <property type="evidence" value="ECO:0007669"/>
    <property type="project" value="UniProtKB-EC"/>
</dbReference>
<keyword evidence="4" id="KW-0378">Hydrolase</keyword>
<dbReference type="PANTHER" id="PTHR11567:SF211">
    <property type="entry name" value="PROSTATIC ACID PHOSPHATASE"/>
    <property type="match status" value="1"/>
</dbReference>
<comment type="catalytic activity">
    <reaction evidence="1">
        <text>a phosphate monoester + H2O = an alcohol + phosphate</text>
        <dbReference type="Rhea" id="RHEA:15017"/>
        <dbReference type="ChEBI" id="CHEBI:15377"/>
        <dbReference type="ChEBI" id="CHEBI:30879"/>
        <dbReference type="ChEBI" id="CHEBI:43474"/>
        <dbReference type="ChEBI" id="CHEBI:67140"/>
        <dbReference type="EC" id="3.1.3.2"/>
    </reaction>
</comment>
<name>A0A0D6M4L2_9BILA</name>
<gene>
    <name evidence="7" type="ORF">ANCCEY_06061</name>
</gene>
<dbReference type="AlphaFoldDB" id="A0A0D6M4L2"/>
<evidence type="ECO:0000313" key="8">
    <source>
        <dbReference type="Proteomes" id="UP000054495"/>
    </source>
</evidence>
<keyword evidence="6" id="KW-0325">Glycoprotein</keyword>